<proteinExistence type="predicted"/>
<dbReference type="GO" id="GO:0008270">
    <property type="term" value="F:zinc ion binding"/>
    <property type="evidence" value="ECO:0007669"/>
    <property type="project" value="InterPro"/>
</dbReference>
<dbReference type="EMBL" id="JAGTAR010000041">
    <property type="protein sequence ID" value="MBR8537826.1"/>
    <property type="molecule type" value="Genomic_DNA"/>
</dbReference>
<evidence type="ECO:0000313" key="2">
    <source>
        <dbReference type="EMBL" id="MBR8537826.1"/>
    </source>
</evidence>
<accession>A0A941IYF5</accession>
<protein>
    <submittedName>
        <fullName evidence="2">MBL fold metallo-hydrolase</fullName>
    </submittedName>
</protein>
<reference evidence="2" key="2">
    <citation type="submission" date="2021-04" db="EMBL/GenBank/DDBJ databases">
        <authorList>
            <person name="Zhang T."/>
            <person name="Zhang Y."/>
            <person name="Lu D."/>
            <person name="Zuo D."/>
            <person name="Du Z."/>
        </authorList>
    </citation>
    <scope>NUCLEOTIDE SEQUENCE</scope>
    <source>
        <strain evidence="2">JR1</strain>
    </source>
</reference>
<dbReference type="Pfam" id="PF12706">
    <property type="entry name" value="Lactamase_B_2"/>
    <property type="match status" value="1"/>
</dbReference>
<dbReference type="Proteomes" id="UP000679220">
    <property type="component" value="Unassembled WGS sequence"/>
</dbReference>
<dbReference type="RefSeq" id="WP_212192851.1">
    <property type="nucleotide sequence ID" value="NZ_JAGTAR010000041.1"/>
</dbReference>
<dbReference type="AlphaFoldDB" id="A0A941IYF5"/>
<dbReference type="InterPro" id="IPR024884">
    <property type="entry name" value="NAPE-PLD"/>
</dbReference>
<evidence type="ECO:0000313" key="3">
    <source>
        <dbReference type="Proteomes" id="UP000679220"/>
    </source>
</evidence>
<dbReference type="PIRSF" id="PIRSF038896">
    <property type="entry name" value="NAPE-PLD"/>
    <property type="match status" value="1"/>
</dbReference>
<evidence type="ECO:0000259" key="1">
    <source>
        <dbReference type="Pfam" id="PF12706"/>
    </source>
</evidence>
<dbReference type="PANTHER" id="PTHR15032">
    <property type="entry name" value="N-ACYL-PHOSPHATIDYLETHANOLAMINE-HYDROLYZING PHOSPHOLIPASE D"/>
    <property type="match status" value="1"/>
</dbReference>
<organism evidence="2 3">
    <name type="scientific">Carboxylicivirga sediminis</name>
    <dbReference type="NCBI Taxonomy" id="2006564"/>
    <lineage>
        <taxon>Bacteria</taxon>
        <taxon>Pseudomonadati</taxon>
        <taxon>Bacteroidota</taxon>
        <taxon>Bacteroidia</taxon>
        <taxon>Marinilabiliales</taxon>
        <taxon>Marinilabiliaceae</taxon>
        <taxon>Carboxylicivirga</taxon>
    </lineage>
</organism>
<comment type="caution">
    <text evidence="2">The sequence shown here is derived from an EMBL/GenBank/DDBJ whole genome shotgun (WGS) entry which is preliminary data.</text>
</comment>
<gene>
    <name evidence="2" type="ORF">KDU71_19800</name>
</gene>
<feature type="domain" description="Metallo-beta-lactamase" evidence="1">
    <location>
        <begin position="125"/>
        <end position="323"/>
    </location>
</feature>
<sequence>MKKMAKTMIIIASTLALIVISVVLFMALSPQFGGLPTQKQQLIYNQSPQHRDGKFANMGDVKMEMTGKKFWAMLKEQFNVHPNATPAQPPHPVSMDSTDLLRHNGDFRLFWFGHSSFLIQTNGKNILIDPMLGQSASPVPFIGVKRFNKKMPIEIEQLPLIDLVLISHDHYDHLDYQSIKRLKDKTEAFYTPLGVGAHLRAWGVDSMRITELDWWQHAQLDELSFTCTPAQHFSGRGKWFSDQASTLWCSWVIQTPEKKVFFSGDSGYGPHFKTIGEKYGPFDLALMECGQYNDLWKEIHMMPEETILAAQDIKARIVMPIHWGAFKLAMHDWLDPITRASAKANETGLPVITPRIGEGLLLNGEIPATTQWWDERRNEPIITANQ</sequence>
<dbReference type="SUPFAM" id="SSF56281">
    <property type="entry name" value="Metallo-hydrolase/oxidoreductase"/>
    <property type="match status" value="1"/>
</dbReference>
<dbReference type="PANTHER" id="PTHR15032:SF4">
    <property type="entry name" value="N-ACYL-PHOSPHATIDYLETHANOLAMINE-HYDROLYZING PHOSPHOLIPASE D"/>
    <property type="match status" value="1"/>
</dbReference>
<name>A0A941IYF5_9BACT</name>
<dbReference type="InterPro" id="IPR036866">
    <property type="entry name" value="RibonucZ/Hydroxyglut_hydro"/>
</dbReference>
<dbReference type="InterPro" id="IPR001279">
    <property type="entry name" value="Metallo-B-lactamas"/>
</dbReference>
<keyword evidence="3" id="KW-1185">Reference proteome</keyword>
<dbReference type="GO" id="GO:0070290">
    <property type="term" value="F:N-acylphosphatidylethanolamine-specific phospholipase D activity"/>
    <property type="evidence" value="ECO:0007669"/>
    <property type="project" value="InterPro"/>
</dbReference>
<dbReference type="Gene3D" id="3.60.15.10">
    <property type="entry name" value="Ribonuclease Z/Hydroxyacylglutathione hydrolase-like"/>
    <property type="match status" value="1"/>
</dbReference>
<reference evidence="2" key="1">
    <citation type="journal article" date="2018" name="Int. J. Syst. Evol. Microbiol.">
        <title>Carboxylicivirga sediminis sp. nov., isolated from coastal sediment.</title>
        <authorList>
            <person name="Wang F.Q."/>
            <person name="Ren L.H."/>
            <person name="Zou R.J."/>
            <person name="Sun Y.Z."/>
            <person name="Liu X.J."/>
            <person name="Jiang F."/>
            <person name="Liu L.J."/>
        </authorList>
    </citation>
    <scope>NUCLEOTIDE SEQUENCE</scope>
    <source>
        <strain evidence="2">JR1</strain>
    </source>
</reference>
<dbReference type="GO" id="GO:0005737">
    <property type="term" value="C:cytoplasm"/>
    <property type="evidence" value="ECO:0007669"/>
    <property type="project" value="TreeGrafter"/>
</dbReference>